<dbReference type="Proteomes" id="UP001595443">
    <property type="component" value="Unassembled WGS sequence"/>
</dbReference>
<evidence type="ECO:0000313" key="4">
    <source>
        <dbReference type="Proteomes" id="UP001595443"/>
    </source>
</evidence>
<dbReference type="PANTHER" id="PTHR33393:SF11">
    <property type="entry name" value="POLYGLUTAMINE SYNTHESIS ACCESSORY PROTEIN RV0574C-RELATED"/>
    <property type="match status" value="1"/>
</dbReference>
<proteinExistence type="inferred from homology"/>
<comment type="caution">
    <text evidence="3">The sequence shown here is derived from an EMBL/GenBank/DDBJ whole genome shotgun (WGS) entry which is preliminary data.</text>
</comment>
<dbReference type="CDD" id="cd07381">
    <property type="entry name" value="MPP_CapA"/>
    <property type="match status" value="1"/>
</dbReference>
<organism evidence="3 4">
    <name type="scientific">Acidimangrovimonas pyrenivorans</name>
    <dbReference type="NCBI Taxonomy" id="2030798"/>
    <lineage>
        <taxon>Bacteria</taxon>
        <taxon>Pseudomonadati</taxon>
        <taxon>Pseudomonadota</taxon>
        <taxon>Alphaproteobacteria</taxon>
        <taxon>Rhodobacterales</taxon>
        <taxon>Paracoccaceae</taxon>
        <taxon>Acidimangrovimonas</taxon>
    </lineage>
</organism>
<sequence>MTAEPIRLFLAGDVMTGRGIDQILRHPGDPRLYERYMTSAADYVTLAERHSGPIPRGVTGDYLWGELLDEIERRNCDLRIVNLETAITTAAQPEPKGINYRMNPANIGVLTAARIDACGLANNHVMDWGEAGLVETLATLERAGIACAGAGRDARAATAPAVLPLAGGGRLLLLAFASSDSGVPLHWDAPPDRPGLALLPADPVAATIRAVAGLRRPGDILLVSLHWGGNWGYAVPDSQRRLARALIGEAGAQVVFGHSSHHPKGIERIGDGIALYGCGDLINDYEGIGGEEAYRPQLGLAYFLDLDRRDGRFRGLEMLALERHRFRLRRASPEDAVWLQQSLARVPLGPAPRLDPDGTLRLEA</sequence>
<dbReference type="InterPro" id="IPR052169">
    <property type="entry name" value="CW_Biosynth-Accessory"/>
</dbReference>
<comment type="similarity">
    <text evidence="1">Belongs to the CapA family.</text>
</comment>
<accession>A0ABV7AFY5</accession>
<dbReference type="RefSeq" id="WP_377832933.1">
    <property type="nucleotide sequence ID" value="NZ_JBHRSK010000004.1"/>
</dbReference>
<gene>
    <name evidence="3" type="ORF">ACFOES_09175</name>
</gene>
<evidence type="ECO:0000259" key="2">
    <source>
        <dbReference type="SMART" id="SM00854"/>
    </source>
</evidence>
<dbReference type="SUPFAM" id="SSF56300">
    <property type="entry name" value="Metallo-dependent phosphatases"/>
    <property type="match status" value="1"/>
</dbReference>
<dbReference type="Pfam" id="PF09587">
    <property type="entry name" value="PGA_cap"/>
    <property type="match status" value="1"/>
</dbReference>
<protein>
    <submittedName>
        <fullName evidence="3">CapA family protein</fullName>
    </submittedName>
</protein>
<dbReference type="Gene3D" id="3.60.21.10">
    <property type="match status" value="1"/>
</dbReference>
<evidence type="ECO:0000256" key="1">
    <source>
        <dbReference type="ARBA" id="ARBA00005662"/>
    </source>
</evidence>
<keyword evidence="4" id="KW-1185">Reference proteome</keyword>
<reference evidence="4" key="1">
    <citation type="journal article" date="2019" name="Int. J. Syst. Evol. Microbiol.">
        <title>The Global Catalogue of Microorganisms (GCM) 10K type strain sequencing project: providing services to taxonomists for standard genome sequencing and annotation.</title>
        <authorList>
            <consortium name="The Broad Institute Genomics Platform"/>
            <consortium name="The Broad Institute Genome Sequencing Center for Infectious Disease"/>
            <person name="Wu L."/>
            <person name="Ma J."/>
        </authorList>
    </citation>
    <scope>NUCLEOTIDE SEQUENCE [LARGE SCALE GENOMIC DNA]</scope>
    <source>
        <strain evidence="4">KCTC 62192</strain>
    </source>
</reference>
<dbReference type="InterPro" id="IPR019079">
    <property type="entry name" value="Capsule_synth_CapA"/>
</dbReference>
<dbReference type="EMBL" id="JBHRSK010000004">
    <property type="protein sequence ID" value="MFC2968264.1"/>
    <property type="molecule type" value="Genomic_DNA"/>
</dbReference>
<dbReference type="SMART" id="SM00854">
    <property type="entry name" value="PGA_cap"/>
    <property type="match status" value="1"/>
</dbReference>
<name>A0ABV7AFY5_9RHOB</name>
<dbReference type="PANTHER" id="PTHR33393">
    <property type="entry name" value="POLYGLUTAMINE SYNTHESIS ACCESSORY PROTEIN RV0574C-RELATED"/>
    <property type="match status" value="1"/>
</dbReference>
<evidence type="ECO:0000313" key="3">
    <source>
        <dbReference type="EMBL" id="MFC2968264.1"/>
    </source>
</evidence>
<dbReference type="InterPro" id="IPR029052">
    <property type="entry name" value="Metallo-depent_PP-like"/>
</dbReference>
<feature type="domain" description="Capsule synthesis protein CapA" evidence="2">
    <location>
        <begin position="7"/>
        <end position="285"/>
    </location>
</feature>